<feature type="region of interest" description="Disordered" evidence="1">
    <location>
        <begin position="26"/>
        <end position="78"/>
    </location>
</feature>
<accession>A0A918GXU7</accession>
<comment type="caution">
    <text evidence="3">The sequence shown here is derived from an EMBL/GenBank/DDBJ whole genome shotgun (WGS) entry which is preliminary data.</text>
</comment>
<evidence type="ECO:0008006" key="5">
    <source>
        <dbReference type="Google" id="ProtNLM"/>
    </source>
</evidence>
<protein>
    <recommendedName>
        <fullName evidence="5">Lipoprotein</fullName>
    </recommendedName>
</protein>
<dbReference type="AlphaFoldDB" id="A0A918GXU7"/>
<organism evidence="3 4">
    <name type="scientific">Streptomyces purpureus</name>
    <dbReference type="NCBI Taxonomy" id="1951"/>
    <lineage>
        <taxon>Bacteria</taxon>
        <taxon>Bacillati</taxon>
        <taxon>Actinomycetota</taxon>
        <taxon>Actinomycetes</taxon>
        <taxon>Kitasatosporales</taxon>
        <taxon>Streptomycetaceae</taxon>
        <taxon>Streptomyces</taxon>
    </lineage>
</organism>
<evidence type="ECO:0000313" key="4">
    <source>
        <dbReference type="Proteomes" id="UP000619486"/>
    </source>
</evidence>
<dbReference type="Proteomes" id="UP000619486">
    <property type="component" value="Unassembled WGS sequence"/>
</dbReference>
<feature type="signal peptide" evidence="2">
    <location>
        <begin position="1"/>
        <end position="26"/>
    </location>
</feature>
<proteinExistence type="predicted"/>
<reference evidence="3" key="1">
    <citation type="journal article" date="2014" name="Int. J. Syst. Evol. Microbiol.">
        <title>Complete genome sequence of Corynebacterium casei LMG S-19264T (=DSM 44701T), isolated from a smear-ripened cheese.</title>
        <authorList>
            <consortium name="US DOE Joint Genome Institute (JGI-PGF)"/>
            <person name="Walter F."/>
            <person name="Albersmeier A."/>
            <person name="Kalinowski J."/>
            <person name="Ruckert C."/>
        </authorList>
    </citation>
    <scope>NUCLEOTIDE SEQUENCE</scope>
    <source>
        <strain evidence="3">JCM 3172</strain>
    </source>
</reference>
<feature type="chain" id="PRO_5039007363" description="Lipoprotein" evidence="2">
    <location>
        <begin position="27"/>
        <end position="225"/>
    </location>
</feature>
<evidence type="ECO:0000256" key="1">
    <source>
        <dbReference type="SAM" id="MobiDB-lite"/>
    </source>
</evidence>
<reference evidence="3" key="2">
    <citation type="submission" date="2020-09" db="EMBL/GenBank/DDBJ databases">
        <authorList>
            <person name="Sun Q."/>
            <person name="Ohkuma M."/>
        </authorList>
    </citation>
    <scope>NUCLEOTIDE SEQUENCE</scope>
    <source>
        <strain evidence="3">JCM 3172</strain>
    </source>
</reference>
<name>A0A918GXU7_9ACTN</name>
<dbReference type="EMBL" id="BMQQ01000001">
    <property type="protein sequence ID" value="GGT12751.1"/>
    <property type="molecule type" value="Genomic_DNA"/>
</dbReference>
<keyword evidence="2" id="KW-0732">Signal</keyword>
<dbReference type="RefSeq" id="WP_019890759.1">
    <property type="nucleotide sequence ID" value="NZ_BMQQ01000001.1"/>
</dbReference>
<sequence length="225" mass="22656">MRGFHRRPARVAAVVTAALLALSACSSGSDDKAKADPPPSPAASVDAPDPQSSPEAAPSPSASKGPVLPDAKITPATGSFTKAQKKFLEGRVPASMDPAAVLQTGDESCQRLARTAKRDKDAAVGAIIAGDIPDAADVVEHLCPEQKPLVTAASKGFPDGTKNRPAAGTYRALTTDPACSWRAVGSGGKVLASGPAAGADGTVKAKVPAGTKEFTSTGCYAWLPA</sequence>
<dbReference type="PROSITE" id="PS51257">
    <property type="entry name" value="PROKAR_LIPOPROTEIN"/>
    <property type="match status" value="1"/>
</dbReference>
<evidence type="ECO:0000256" key="2">
    <source>
        <dbReference type="SAM" id="SignalP"/>
    </source>
</evidence>
<keyword evidence="4" id="KW-1185">Reference proteome</keyword>
<gene>
    <name evidence="3" type="ORF">GCM10014713_01470</name>
</gene>
<evidence type="ECO:0000313" key="3">
    <source>
        <dbReference type="EMBL" id="GGT12751.1"/>
    </source>
</evidence>
<feature type="compositionally biased region" description="Low complexity" evidence="1">
    <location>
        <begin position="42"/>
        <end position="63"/>
    </location>
</feature>